<dbReference type="Pfam" id="PF03456">
    <property type="entry name" value="uDENN"/>
    <property type="match status" value="1"/>
</dbReference>
<feature type="region of interest" description="Disordered" evidence="1">
    <location>
        <begin position="507"/>
        <end position="535"/>
    </location>
</feature>
<dbReference type="InterPro" id="IPR005113">
    <property type="entry name" value="uDENN_dom"/>
</dbReference>
<proteinExistence type="predicted"/>
<evidence type="ECO:0000313" key="4">
    <source>
        <dbReference type="WBParaSite" id="PSU_v2.g13187.t1"/>
    </source>
</evidence>
<feature type="domain" description="UDENN" evidence="2">
    <location>
        <begin position="40"/>
        <end position="554"/>
    </location>
</feature>
<name>A0A914Y157_9BILA</name>
<organism evidence="3 4">
    <name type="scientific">Panagrolaimus superbus</name>
    <dbReference type="NCBI Taxonomy" id="310955"/>
    <lineage>
        <taxon>Eukaryota</taxon>
        <taxon>Metazoa</taxon>
        <taxon>Ecdysozoa</taxon>
        <taxon>Nematoda</taxon>
        <taxon>Chromadorea</taxon>
        <taxon>Rhabditida</taxon>
        <taxon>Tylenchina</taxon>
        <taxon>Panagrolaimomorpha</taxon>
        <taxon>Panagrolaimoidea</taxon>
        <taxon>Panagrolaimidae</taxon>
        <taxon>Panagrolaimus</taxon>
    </lineage>
</organism>
<keyword evidence="3" id="KW-1185">Reference proteome</keyword>
<sequence length="554" mass="63515">MAAMASELTLVDYFAVIGLDKNIGLRLDPSLEVLAELSGTSGANERLPPLERTYEAKILAHFPEKRRGHPFLHEISSLCMPKGLKFYTEKNVPMLPHFHSFVVIKGNKDGTRVNGCALTIYEEVKDELIRQTMFDLQMEHVKEISAVPTPSRGGGGGGEKSSSPLMSSNYDSRIRQQPGTISSGNHTMPRHISAKKNRSKRISYYDNISKPIFVAKCLCVLTRIPMVFTSEKILRTIADIISKNHAILPIPLESFIYWILHEVPLPVHGTTFQLNYNSIDLIVIRPHLYELPYFDYPLQQMFNYISIEKFLKLFTCFMLEHQILLCSKYMDRLMLIAESLSTLVFPFRWQLTYVPILPYSQLKFIEAPVPYLMGLCYDDFIPDQIYQSNVCILDIDTGKLDFPEDVPQFPKYRQVSDEIHKIITHCQESFAKQKRQQNFEATINNSESSIPPIPKVVMRKKVGNKRDDLWSMKRMSRSFDNHDSLKAAEDVYRHQREQEQQAAAALVLQEDDDNRNSNSPARMTDDDGYETASQSPISAETQVYFQYANKGFLI</sequence>
<evidence type="ECO:0000313" key="3">
    <source>
        <dbReference type="Proteomes" id="UP000887577"/>
    </source>
</evidence>
<accession>A0A914Y157</accession>
<evidence type="ECO:0000256" key="1">
    <source>
        <dbReference type="SAM" id="MobiDB-lite"/>
    </source>
</evidence>
<dbReference type="Pfam" id="PF02141">
    <property type="entry name" value="DENN"/>
    <property type="match status" value="1"/>
</dbReference>
<dbReference type="InterPro" id="IPR037516">
    <property type="entry name" value="Tripartite_DENN"/>
</dbReference>
<dbReference type="Gene3D" id="3.30.450.200">
    <property type="match status" value="1"/>
</dbReference>
<dbReference type="PROSITE" id="PS50211">
    <property type="entry name" value="DENN"/>
    <property type="match status" value="1"/>
</dbReference>
<dbReference type="WBParaSite" id="PSU_v2.g13187.t1">
    <property type="protein sequence ID" value="PSU_v2.g13187.t1"/>
    <property type="gene ID" value="PSU_v2.g13187"/>
</dbReference>
<dbReference type="GO" id="GO:0005085">
    <property type="term" value="F:guanyl-nucleotide exchange factor activity"/>
    <property type="evidence" value="ECO:0007669"/>
    <property type="project" value="InterPro"/>
</dbReference>
<feature type="region of interest" description="Disordered" evidence="1">
    <location>
        <begin position="146"/>
        <end position="170"/>
    </location>
</feature>
<dbReference type="InterPro" id="IPR047278">
    <property type="entry name" value="DEN5A/B"/>
</dbReference>
<dbReference type="PANTHER" id="PTHR46070">
    <property type="entry name" value="PINSTRIPE, ISOFORM A"/>
    <property type="match status" value="1"/>
</dbReference>
<dbReference type="AlphaFoldDB" id="A0A914Y157"/>
<dbReference type="GO" id="GO:0031267">
    <property type="term" value="F:small GTPase binding"/>
    <property type="evidence" value="ECO:0007669"/>
    <property type="project" value="InterPro"/>
</dbReference>
<dbReference type="InterPro" id="IPR043153">
    <property type="entry name" value="DENN_C"/>
</dbReference>
<dbReference type="Gene3D" id="3.40.50.11500">
    <property type="match status" value="1"/>
</dbReference>
<reference evidence="4" key="1">
    <citation type="submission" date="2022-11" db="UniProtKB">
        <authorList>
            <consortium name="WormBaseParasite"/>
        </authorList>
    </citation>
    <scope>IDENTIFICATION</scope>
</reference>
<dbReference type="Proteomes" id="UP000887577">
    <property type="component" value="Unplaced"/>
</dbReference>
<feature type="compositionally biased region" description="Polar residues" evidence="1">
    <location>
        <begin position="160"/>
        <end position="170"/>
    </location>
</feature>
<dbReference type="SMART" id="SM00800">
    <property type="entry name" value="uDENN"/>
    <property type="match status" value="1"/>
</dbReference>
<dbReference type="SMART" id="SM00799">
    <property type="entry name" value="DENN"/>
    <property type="match status" value="1"/>
</dbReference>
<protein>
    <submittedName>
        <fullName evidence="4">UDENN domain-containing protein</fullName>
    </submittedName>
</protein>
<dbReference type="InterPro" id="IPR001194">
    <property type="entry name" value="cDENN_dom"/>
</dbReference>
<dbReference type="PANTHER" id="PTHR46070:SF1">
    <property type="entry name" value="PINSTRIPE, ISOFORM A"/>
    <property type="match status" value="1"/>
</dbReference>
<evidence type="ECO:0000259" key="2">
    <source>
        <dbReference type="PROSITE" id="PS50211"/>
    </source>
</evidence>